<reference evidence="2 3" key="1">
    <citation type="submission" date="2016-10" db="EMBL/GenBank/DDBJ databases">
        <authorList>
            <person name="de Groot N.N."/>
        </authorList>
    </citation>
    <scope>NUCLEOTIDE SEQUENCE [LARGE SCALE GENOMIC DNA]</scope>
    <source>
        <strain evidence="2 3">OK461</strain>
    </source>
</reference>
<dbReference type="EMBL" id="FONR01000005">
    <property type="protein sequence ID" value="SFF27792.1"/>
    <property type="molecule type" value="Genomic_DNA"/>
</dbReference>
<evidence type="ECO:0000313" key="3">
    <source>
        <dbReference type="Proteomes" id="UP000181942"/>
    </source>
</evidence>
<gene>
    <name evidence="2" type="ORF">SAMN02787118_10581</name>
</gene>
<evidence type="ECO:0000256" key="1">
    <source>
        <dbReference type="SAM" id="MobiDB-lite"/>
    </source>
</evidence>
<accession>A0A1I2HDP5</accession>
<proteinExistence type="predicted"/>
<dbReference type="OrthoDB" id="4315546at2"/>
<evidence type="ECO:0000313" key="2">
    <source>
        <dbReference type="EMBL" id="SFF27792.1"/>
    </source>
</evidence>
<name>A0A1I2HDP5_9ACTN</name>
<protein>
    <submittedName>
        <fullName evidence="2">Uncharacterized protein</fullName>
    </submittedName>
</protein>
<dbReference type="AlphaFoldDB" id="A0A1I2HDP5"/>
<dbReference type="RefSeq" id="WP_075027941.1">
    <property type="nucleotide sequence ID" value="NZ_FONR01000005.1"/>
</dbReference>
<feature type="region of interest" description="Disordered" evidence="1">
    <location>
        <begin position="73"/>
        <end position="98"/>
    </location>
</feature>
<organism evidence="2 3">
    <name type="scientific">Streptomyces mirabilis</name>
    <dbReference type="NCBI Taxonomy" id="68239"/>
    <lineage>
        <taxon>Bacteria</taxon>
        <taxon>Bacillati</taxon>
        <taxon>Actinomycetota</taxon>
        <taxon>Actinomycetes</taxon>
        <taxon>Kitasatosporales</taxon>
        <taxon>Streptomycetaceae</taxon>
        <taxon>Streptomyces</taxon>
    </lineage>
</organism>
<sequence length="98" mass="10251">MIAGPELFGRQVVRTTPYESDPSRWAVLDDGCAWQLAELPAGVLATLTRHFEVPTEDAKGPVRLSATVTVHRTAQRGLGTGRNAGGVPRLQGGASAAG</sequence>
<dbReference type="Proteomes" id="UP000181942">
    <property type="component" value="Unassembled WGS sequence"/>
</dbReference>